<comment type="function">
    <text evidence="2">Catalyzes the interconversion of 2-phosphoglycerate and 3-phosphoglycerate.</text>
</comment>
<evidence type="ECO:0000256" key="3">
    <source>
        <dbReference type="ARBA" id="ARBA00004921"/>
    </source>
</evidence>
<keyword evidence="6 8" id="KW-0413">Isomerase</keyword>
<evidence type="ECO:0000256" key="2">
    <source>
        <dbReference type="ARBA" id="ARBA00002315"/>
    </source>
</evidence>
<dbReference type="EMBL" id="SUYC01000001">
    <property type="protein sequence ID" value="MBE6269623.1"/>
    <property type="molecule type" value="Genomic_DNA"/>
</dbReference>
<comment type="caution">
    <text evidence="8">The sequence shown here is derived from an EMBL/GenBank/DDBJ whole genome shotgun (WGS) entry which is preliminary data.</text>
</comment>
<comment type="similarity">
    <text evidence="4">Belongs to the BPG-independent phosphoglycerate mutase family. A-PGAM subfamily.</text>
</comment>
<gene>
    <name evidence="8" type="ORF">E7101_01555</name>
</gene>
<dbReference type="AlphaFoldDB" id="A0A9D5P2I5"/>
<dbReference type="InterPro" id="IPR004456">
    <property type="entry name" value="Pglycerate_mutase_ApgM"/>
</dbReference>
<dbReference type="InterPro" id="IPR042253">
    <property type="entry name" value="Pglycerate_mutase_ApgM_sf"/>
</dbReference>
<dbReference type="GO" id="GO:0046872">
    <property type="term" value="F:metal ion binding"/>
    <property type="evidence" value="ECO:0007669"/>
    <property type="project" value="InterPro"/>
</dbReference>
<dbReference type="InterPro" id="IPR023665">
    <property type="entry name" value="ApgAM_prokaryotes"/>
</dbReference>
<dbReference type="Gene3D" id="3.40.720.10">
    <property type="entry name" value="Alkaline Phosphatase, subunit A"/>
    <property type="match status" value="1"/>
</dbReference>
<dbReference type="PANTHER" id="PTHR31209">
    <property type="entry name" value="COFACTOR-INDEPENDENT PHOSPHOGLYCERATE MUTASE"/>
    <property type="match status" value="1"/>
</dbReference>
<dbReference type="NCBIfam" id="TIGR02535">
    <property type="entry name" value="hyp_Hser_kinase"/>
    <property type="match status" value="1"/>
</dbReference>
<sequence length="426" mass="47334">MKHIIILGDGMADLPVERLGGKTLLQYASKPMMDQLAKEGRCGRLITIPEGFQPGSEVANTAILGYDLNKVYEGRGPLEAASIGYEMADDDLALRCNIINLQDGKIITHNGGNLETEDARLLIDYLNETLAKPINERVGFEQVKFITGIQYRHLLVIKGGNKHVTCAPPHDHPNEEWRQLLVKPEVSSNDALGHGAHATLTPEETAELLNELILKSQELLPKHPYNQAKAAKGERQANSIWPWSGGYRPSMETLMQQYPDIKSGTVISAVDLIRGIGHYAGLKIVEVEGATGLADTNYEGKAQAAIEALEHDDFVFLHVEASDEAGHDGDLELKLKTIENLDRRLITPIYQHIMQMKEPVCIAVLPDHLTPVELRIHVGKPVPFLFWYKGITPDEVQQYDEVSCVSGSYGLLKLQEFMTEFMKISM</sequence>
<dbReference type="PANTHER" id="PTHR31209:SF4">
    <property type="entry name" value="2,3-BISPHOSPHOGLYCERATE-INDEPENDENT PHOSPHOGLYCERATE MUTASE"/>
    <property type="match status" value="1"/>
</dbReference>
<dbReference type="Pfam" id="PF01676">
    <property type="entry name" value="Metalloenzyme"/>
    <property type="match status" value="1"/>
</dbReference>
<dbReference type="PIRSF" id="PIRSF006392">
    <property type="entry name" value="IPGAM_arch"/>
    <property type="match status" value="1"/>
</dbReference>
<reference evidence="8" key="1">
    <citation type="submission" date="2019-04" db="EMBL/GenBank/DDBJ databases">
        <title>Evolution of Biomass-Degrading Anaerobic Consortia Revealed by Metagenomics.</title>
        <authorList>
            <person name="Peng X."/>
        </authorList>
    </citation>
    <scope>NUCLEOTIDE SEQUENCE</scope>
    <source>
        <strain evidence="8">SIG140</strain>
    </source>
</reference>
<dbReference type="Proteomes" id="UP000806522">
    <property type="component" value="Unassembled WGS sequence"/>
</dbReference>
<evidence type="ECO:0000256" key="1">
    <source>
        <dbReference type="ARBA" id="ARBA00000370"/>
    </source>
</evidence>
<comment type="pathway">
    <text evidence="3">Carbohydrate degradation.</text>
</comment>
<evidence type="ECO:0000259" key="7">
    <source>
        <dbReference type="Pfam" id="PF01676"/>
    </source>
</evidence>
<evidence type="ECO:0000313" key="8">
    <source>
        <dbReference type="EMBL" id="MBE6269623.1"/>
    </source>
</evidence>
<dbReference type="CDD" id="cd16011">
    <property type="entry name" value="iPGM_like"/>
    <property type="match status" value="1"/>
</dbReference>
<evidence type="ECO:0000256" key="4">
    <source>
        <dbReference type="ARBA" id="ARBA00005524"/>
    </source>
</evidence>
<proteinExistence type="inferred from homology"/>
<evidence type="ECO:0000256" key="6">
    <source>
        <dbReference type="ARBA" id="ARBA00023235"/>
    </source>
</evidence>
<protein>
    <submittedName>
        <fullName evidence="8">Cofactor-independent phosphoglycerate mutase</fullName>
        <ecNumber evidence="8">5.4.2.12</ecNumber>
    </submittedName>
</protein>
<dbReference type="GO" id="GO:0004619">
    <property type="term" value="F:phosphoglycerate mutase activity"/>
    <property type="evidence" value="ECO:0007669"/>
    <property type="project" value="UniProtKB-EC"/>
</dbReference>
<dbReference type="Gene3D" id="3.30.70.2130">
    <property type="entry name" value="Metalloenzyme domain"/>
    <property type="match status" value="1"/>
</dbReference>
<dbReference type="EC" id="5.4.2.12" evidence="8"/>
<evidence type="ECO:0000313" key="9">
    <source>
        <dbReference type="Proteomes" id="UP000806522"/>
    </source>
</evidence>
<organism evidence="8 9">
    <name type="scientific">Xylanibacter ruminicola</name>
    <name type="common">Prevotella ruminicola</name>
    <dbReference type="NCBI Taxonomy" id="839"/>
    <lineage>
        <taxon>Bacteria</taxon>
        <taxon>Pseudomonadati</taxon>
        <taxon>Bacteroidota</taxon>
        <taxon>Bacteroidia</taxon>
        <taxon>Bacteroidales</taxon>
        <taxon>Prevotellaceae</taxon>
        <taxon>Xylanibacter</taxon>
    </lineage>
</organism>
<dbReference type="GO" id="GO:0006096">
    <property type="term" value="P:glycolytic process"/>
    <property type="evidence" value="ECO:0007669"/>
    <property type="project" value="UniProtKB-KW"/>
</dbReference>
<dbReference type="NCBIfam" id="NF003242">
    <property type="entry name" value="PRK04200.1"/>
    <property type="match status" value="1"/>
</dbReference>
<dbReference type="NCBIfam" id="TIGR00306">
    <property type="entry name" value="apgM"/>
    <property type="match status" value="1"/>
</dbReference>
<comment type="catalytic activity">
    <reaction evidence="1">
        <text>(2R)-2-phosphoglycerate = (2R)-3-phosphoglycerate</text>
        <dbReference type="Rhea" id="RHEA:15901"/>
        <dbReference type="ChEBI" id="CHEBI:58272"/>
        <dbReference type="ChEBI" id="CHEBI:58289"/>
        <dbReference type="EC" id="5.4.2.12"/>
    </reaction>
</comment>
<dbReference type="Pfam" id="PF10143">
    <property type="entry name" value="PhosphMutase"/>
    <property type="match status" value="1"/>
</dbReference>
<dbReference type="InterPro" id="IPR017850">
    <property type="entry name" value="Alkaline_phosphatase_core_sf"/>
</dbReference>
<evidence type="ECO:0000256" key="5">
    <source>
        <dbReference type="ARBA" id="ARBA00023152"/>
    </source>
</evidence>
<keyword evidence="5" id="KW-0324">Glycolysis</keyword>
<dbReference type="SUPFAM" id="SSF53649">
    <property type="entry name" value="Alkaline phosphatase-like"/>
    <property type="match status" value="1"/>
</dbReference>
<dbReference type="InterPro" id="IPR006124">
    <property type="entry name" value="Metalloenzyme"/>
</dbReference>
<feature type="domain" description="Metalloenzyme" evidence="7">
    <location>
        <begin position="1"/>
        <end position="397"/>
    </location>
</feature>
<accession>A0A9D5P2I5</accession>
<name>A0A9D5P2I5_XYLRU</name>